<reference evidence="1 2" key="1">
    <citation type="journal article" date="2019" name="Int. J. Syst. Evol. Microbiol.">
        <title>The Global Catalogue of Microorganisms (GCM) 10K type strain sequencing project: providing services to taxonomists for standard genome sequencing and annotation.</title>
        <authorList>
            <consortium name="The Broad Institute Genomics Platform"/>
            <consortium name="The Broad Institute Genome Sequencing Center for Infectious Disease"/>
            <person name="Wu L."/>
            <person name="Ma J."/>
        </authorList>
    </citation>
    <scope>NUCLEOTIDE SEQUENCE [LARGE SCALE GENOMIC DNA]</scope>
    <source>
        <strain evidence="1 2">JCM 4565</strain>
    </source>
</reference>
<comment type="caution">
    <text evidence="1">The sequence shown here is derived from an EMBL/GenBank/DDBJ whole genome shotgun (WGS) entry which is preliminary data.</text>
</comment>
<keyword evidence="2" id="KW-1185">Reference proteome</keyword>
<dbReference type="RefSeq" id="WP_344116280.1">
    <property type="nucleotide sequence ID" value="NZ_BAAABW010000004.1"/>
</dbReference>
<organism evidence="1 2">
    <name type="scientific">Streptomyces blastmyceticus</name>
    <dbReference type="NCBI Taxonomy" id="68180"/>
    <lineage>
        <taxon>Bacteria</taxon>
        <taxon>Bacillati</taxon>
        <taxon>Actinomycetota</taxon>
        <taxon>Actinomycetes</taxon>
        <taxon>Kitasatosporales</taxon>
        <taxon>Streptomycetaceae</taxon>
        <taxon>Streptomyces</taxon>
    </lineage>
</organism>
<evidence type="ECO:0000313" key="1">
    <source>
        <dbReference type="EMBL" id="GAA0335453.1"/>
    </source>
</evidence>
<dbReference type="EMBL" id="BAAABW010000004">
    <property type="protein sequence ID" value="GAA0335453.1"/>
    <property type="molecule type" value="Genomic_DNA"/>
</dbReference>
<proteinExistence type="predicted"/>
<sequence length="48" mass="5199">MSDELTVVRLDPCPTAAADNGPMRAVNKLLGYRPERSVGLFQVRLPSG</sequence>
<protein>
    <recommendedName>
        <fullName evidence="3">GNAT family N-acetyltransferase</fullName>
    </recommendedName>
</protein>
<evidence type="ECO:0008006" key="3">
    <source>
        <dbReference type="Google" id="ProtNLM"/>
    </source>
</evidence>
<dbReference type="Proteomes" id="UP001500063">
    <property type="component" value="Unassembled WGS sequence"/>
</dbReference>
<gene>
    <name evidence="1" type="ORF">GCM10010319_09290</name>
</gene>
<name>A0ABN0WFH8_9ACTN</name>
<evidence type="ECO:0000313" key="2">
    <source>
        <dbReference type="Proteomes" id="UP001500063"/>
    </source>
</evidence>
<accession>A0ABN0WFH8</accession>